<evidence type="ECO:0000256" key="4">
    <source>
        <dbReference type="ARBA" id="ARBA00022692"/>
    </source>
</evidence>
<feature type="transmembrane region" description="Helical" evidence="8">
    <location>
        <begin position="514"/>
        <end position="533"/>
    </location>
</feature>
<comment type="similarity">
    <text evidence="2">Belongs to the Ca(2+):cation antiporter (CaCA) (TC 2.A.19) family.</text>
</comment>
<evidence type="ECO:0000256" key="5">
    <source>
        <dbReference type="ARBA" id="ARBA00022989"/>
    </source>
</evidence>
<reference evidence="10" key="1">
    <citation type="journal article" date="2020" name="Fungal Divers.">
        <title>Resolving the Mortierellaceae phylogeny through synthesis of multi-gene phylogenetics and phylogenomics.</title>
        <authorList>
            <person name="Vandepol N."/>
            <person name="Liber J."/>
            <person name="Desiro A."/>
            <person name="Na H."/>
            <person name="Kennedy M."/>
            <person name="Barry K."/>
            <person name="Grigoriev I.V."/>
            <person name="Miller A.N."/>
            <person name="O'Donnell K."/>
            <person name="Stajich J.E."/>
            <person name="Bonito G."/>
        </authorList>
    </citation>
    <scope>NUCLEOTIDE SEQUENCE</scope>
    <source>
        <strain evidence="10">KOD1015</strain>
    </source>
</reference>
<dbReference type="Pfam" id="PF01699">
    <property type="entry name" value="Na_Ca_ex"/>
    <property type="match status" value="2"/>
</dbReference>
<dbReference type="Proteomes" id="UP000780801">
    <property type="component" value="Unassembled WGS sequence"/>
</dbReference>
<dbReference type="InterPro" id="IPR044880">
    <property type="entry name" value="NCX_ion-bd_dom_sf"/>
</dbReference>
<comment type="subcellular location">
    <subcellularLocation>
        <location evidence="1">Membrane</location>
        <topology evidence="1">Multi-pass membrane protein</topology>
    </subcellularLocation>
</comment>
<accession>A0A9P6G5A9</accession>
<keyword evidence="5 8" id="KW-1133">Transmembrane helix</keyword>
<feature type="compositionally biased region" description="Polar residues" evidence="7">
    <location>
        <begin position="129"/>
        <end position="139"/>
    </location>
</feature>
<dbReference type="InterPro" id="IPR004837">
    <property type="entry name" value="NaCa_Exmemb"/>
</dbReference>
<dbReference type="GO" id="GO:0006874">
    <property type="term" value="P:intracellular calcium ion homeostasis"/>
    <property type="evidence" value="ECO:0007669"/>
    <property type="project" value="TreeGrafter"/>
</dbReference>
<dbReference type="EMBL" id="JAABOA010000027">
    <property type="protein sequence ID" value="KAF9586475.1"/>
    <property type="molecule type" value="Genomic_DNA"/>
</dbReference>
<dbReference type="GO" id="GO:0008324">
    <property type="term" value="F:monoatomic cation transmembrane transporter activity"/>
    <property type="evidence" value="ECO:0007669"/>
    <property type="project" value="TreeGrafter"/>
</dbReference>
<dbReference type="OrthoDB" id="407410at2759"/>
<evidence type="ECO:0000256" key="3">
    <source>
        <dbReference type="ARBA" id="ARBA00022448"/>
    </source>
</evidence>
<feature type="region of interest" description="Disordered" evidence="7">
    <location>
        <begin position="94"/>
        <end position="139"/>
    </location>
</feature>
<dbReference type="GO" id="GO:0016020">
    <property type="term" value="C:membrane"/>
    <property type="evidence" value="ECO:0007669"/>
    <property type="project" value="UniProtKB-SubCell"/>
</dbReference>
<keyword evidence="4 8" id="KW-0812">Transmembrane</keyword>
<evidence type="ECO:0000313" key="10">
    <source>
        <dbReference type="EMBL" id="KAF9586475.1"/>
    </source>
</evidence>
<dbReference type="InterPro" id="IPR051359">
    <property type="entry name" value="CaCA_antiporter"/>
</dbReference>
<feature type="domain" description="Sodium/calcium exchanger membrane region" evidence="9">
    <location>
        <begin position="3"/>
        <end position="84"/>
    </location>
</feature>
<sequence>MGSGSASLAIGEVAGSASFVTSVVVGSMAIICPFQVGRAAFLRDIAFFMGCILFTMFMVIDGKITFVESILLIIVYIAYVSTVVFGNQKPKPVTTVDDMDEVDSRQNHSDPETGRVNGDNSSADEHGNTEVTATPTRTQPLRVEHSEQAIAMPTITLSNSGPQIPVITLNPSYNPKSSSRRCPAILYHPGNINTDPKRLGYAAVNREESPSPVTPVPDDQAHDPSYSLFQQALLHHSLILPDPIDPVHRRPSPSLRSRSFESPRGEVIEMFPQETCFEKVTTAFFPTLQDWHEKKLVVKILAIASAPIVLLLTLTLPVVDLDDNQEDPISGEREVVNSPNLLSPISEQPMQECPAESQYNSWCRTSATVQMILAPAFLTAVVTSAAGKSPFIIAVSLAGGVTLALVLRISSTEAKPPKFFEALAFVGFLVAVAWIFLVANEVVGILQAIGMILGLSDAILGLTVFAMGNSLGDLVANITIAKLGFPRMAFSACFGSPLLTLVVVPRNGYILGRWWGWFLISVYLVCMVTNVVLEVKVPSHRL</sequence>
<feature type="compositionally biased region" description="Basic and acidic residues" evidence="7">
    <location>
        <begin position="102"/>
        <end position="113"/>
    </location>
</feature>
<evidence type="ECO:0000256" key="6">
    <source>
        <dbReference type="ARBA" id="ARBA00023136"/>
    </source>
</evidence>
<feature type="transmembrane region" description="Helical" evidence="8">
    <location>
        <begin position="66"/>
        <end position="85"/>
    </location>
</feature>
<comment type="caution">
    <text evidence="10">The sequence shown here is derived from an EMBL/GenBank/DDBJ whole genome shotgun (WGS) entry which is preliminary data.</text>
</comment>
<dbReference type="AlphaFoldDB" id="A0A9P6G5A9"/>
<feature type="transmembrane region" description="Helical" evidence="8">
    <location>
        <begin position="419"/>
        <end position="439"/>
    </location>
</feature>
<evidence type="ECO:0000259" key="9">
    <source>
        <dbReference type="Pfam" id="PF01699"/>
    </source>
</evidence>
<evidence type="ECO:0000256" key="7">
    <source>
        <dbReference type="SAM" id="MobiDB-lite"/>
    </source>
</evidence>
<dbReference type="PANTHER" id="PTHR12266">
    <property type="entry name" value="NA+/CA2+ K+ INDEPENDENT EXCHANGER"/>
    <property type="match status" value="1"/>
</dbReference>
<feature type="transmembrane region" description="Helical" evidence="8">
    <location>
        <begin position="445"/>
        <end position="467"/>
    </location>
</feature>
<evidence type="ECO:0000256" key="1">
    <source>
        <dbReference type="ARBA" id="ARBA00004141"/>
    </source>
</evidence>
<evidence type="ECO:0000256" key="8">
    <source>
        <dbReference type="SAM" id="Phobius"/>
    </source>
</evidence>
<keyword evidence="11" id="KW-1185">Reference proteome</keyword>
<proteinExistence type="inferred from homology"/>
<evidence type="ECO:0000256" key="2">
    <source>
        <dbReference type="ARBA" id="ARBA00008170"/>
    </source>
</evidence>
<protein>
    <recommendedName>
        <fullName evidence="9">Sodium/calcium exchanger membrane region domain-containing protein</fullName>
    </recommendedName>
</protein>
<feature type="transmembrane region" description="Helical" evidence="8">
    <location>
        <begin position="389"/>
        <end position="407"/>
    </location>
</feature>
<gene>
    <name evidence="10" type="ORF">BGW38_004186</name>
</gene>
<name>A0A9P6G5A9_9FUNG</name>
<feature type="domain" description="Sodium/calcium exchanger membrane region" evidence="9">
    <location>
        <begin position="424"/>
        <end position="504"/>
    </location>
</feature>
<keyword evidence="6 8" id="KW-0472">Membrane</keyword>
<feature type="transmembrane region" description="Helical" evidence="8">
    <location>
        <begin position="296"/>
        <end position="319"/>
    </location>
</feature>
<organism evidence="10 11">
    <name type="scientific">Lunasporangiospora selenospora</name>
    <dbReference type="NCBI Taxonomy" id="979761"/>
    <lineage>
        <taxon>Eukaryota</taxon>
        <taxon>Fungi</taxon>
        <taxon>Fungi incertae sedis</taxon>
        <taxon>Mucoromycota</taxon>
        <taxon>Mortierellomycotina</taxon>
        <taxon>Mortierellomycetes</taxon>
        <taxon>Mortierellales</taxon>
        <taxon>Mortierellaceae</taxon>
        <taxon>Lunasporangiospora</taxon>
    </lineage>
</organism>
<evidence type="ECO:0000313" key="11">
    <source>
        <dbReference type="Proteomes" id="UP000780801"/>
    </source>
</evidence>
<feature type="transmembrane region" description="Helical" evidence="8">
    <location>
        <begin position="13"/>
        <end position="34"/>
    </location>
</feature>
<dbReference type="PANTHER" id="PTHR12266:SF0">
    <property type="entry name" value="MITOCHONDRIAL SODIUM_CALCIUM EXCHANGER PROTEIN"/>
    <property type="match status" value="1"/>
</dbReference>
<dbReference type="Gene3D" id="1.20.1420.30">
    <property type="entry name" value="NCX, central ion-binding region"/>
    <property type="match status" value="2"/>
</dbReference>
<keyword evidence="3" id="KW-0813">Transport</keyword>
<feature type="transmembrane region" description="Helical" evidence="8">
    <location>
        <begin position="488"/>
        <end position="508"/>
    </location>
</feature>
<feature type="transmembrane region" description="Helical" evidence="8">
    <location>
        <begin position="41"/>
        <end position="60"/>
    </location>
</feature>